<evidence type="ECO:0000256" key="1">
    <source>
        <dbReference type="SAM" id="Coils"/>
    </source>
</evidence>
<dbReference type="RefSeq" id="WP_244218449.1">
    <property type="nucleotide sequence ID" value="NZ_JBEXLW010000037.1"/>
</dbReference>
<keyword evidence="5" id="KW-1185">Reference proteome</keyword>
<feature type="transmembrane region" description="Helical" evidence="3">
    <location>
        <begin position="93"/>
        <end position="113"/>
    </location>
</feature>
<evidence type="ECO:0000256" key="3">
    <source>
        <dbReference type="SAM" id="Phobius"/>
    </source>
</evidence>
<name>A0ABW7VR32_STROI</name>
<evidence type="ECO:0000313" key="5">
    <source>
        <dbReference type="Proteomes" id="UP001611397"/>
    </source>
</evidence>
<reference evidence="4 5" key="1">
    <citation type="submission" date="2024-10" db="EMBL/GenBank/DDBJ databases">
        <title>The Natural Products Discovery Center: Release of the First 8490 Sequenced Strains for Exploring Actinobacteria Biosynthetic Diversity.</title>
        <authorList>
            <person name="Kalkreuter E."/>
            <person name="Kautsar S.A."/>
            <person name="Yang D."/>
            <person name="Bader C.D."/>
            <person name="Teijaro C.N."/>
            <person name="Fluegel L."/>
            <person name="Davis C.M."/>
            <person name="Simpson J.R."/>
            <person name="Lauterbach L."/>
            <person name="Steele A.D."/>
            <person name="Gui C."/>
            <person name="Meng S."/>
            <person name="Li G."/>
            <person name="Viehrig K."/>
            <person name="Ye F."/>
            <person name="Su P."/>
            <person name="Kiefer A.F."/>
            <person name="Nichols A."/>
            <person name="Cepeda A.J."/>
            <person name="Yan W."/>
            <person name="Fan B."/>
            <person name="Jiang Y."/>
            <person name="Adhikari A."/>
            <person name="Zheng C.-J."/>
            <person name="Schuster L."/>
            <person name="Cowan T.M."/>
            <person name="Smanski M.J."/>
            <person name="Chevrette M.G."/>
            <person name="De Carvalho L.P.S."/>
            <person name="Shen B."/>
        </authorList>
    </citation>
    <scope>NUCLEOTIDE SEQUENCE [LARGE SCALE GENOMIC DNA]</scope>
    <source>
        <strain evidence="4 5">NPDC020295</strain>
    </source>
</reference>
<comment type="caution">
    <text evidence="4">The sequence shown here is derived from an EMBL/GenBank/DDBJ whole genome shotgun (WGS) entry which is preliminary data.</text>
</comment>
<feature type="compositionally biased region" description="Low complexity" evidence="2">
    <location>
        <begin position="155"/>
        <end position="170"/>
    </location>
</feature>
<organism evidence="4 5">
    <name type="scientific">Streptomyces olivaceoviridis</name>
    <name type="common">Streptomyces corchorusii</name>
    <dbReference type="NCBI Taxonomy" id="1921"/>
    <lineage>
        <taxon>Bacteria</taxon>
        <taxon>Bacillati</taxon>
        <taxon>Actinomycetota</taxon>
        <taxon>Actinomycetes</taxon>
        <taxon>Kitasatosporales</taxon>
        <taxon>Streptomycetaceae</taxon>
        <taxon>Streptomyces</taxon>
    </lineage>
</organism>
<keyword evidence="3" id="KW-1133">Transmembrane helix</keyword>
<accession>A0ABW7VR32</accession>
<evidence type="ECO:0000256" key="2">
    <source>
        <dbReference type="SAM" id="MobiDB-lite"/>
    </source>
</evidence>
<feature type="transmembrane region" description="Helical" evidence="3">
    <location>
        <begin position="119"/>
        <end position="137"/>
    </location>
</feature>
<dbReference type="EMBL" id="JBIRWM010000043">
    <property type="protein sequence ID" value="MFI2162678.1"/>
    <property type="molecule type" value="Genomic_DNA"/>
</dbReference>
<evidence type="ECO:0008006" key="6">
    <source>
        <dbReference type="Google" id="ProtNLM"/>
    </source>
</evidence>
<keyword evidence="3" id="KW-0472">Membrane</keyword>
<sequence>MSLGEPLPARRDDDPFMNAAMGIAARWGEVLGPEKLEVALKALEPELKREHQFRLRRLEAKEAEAERQAAAAQAEAERAAREVIEKRHHMHRIATLVAGMVASLTMLGGGLYIAPHNAWLAAGLCGPSLLALVKIFVLQRSDDGDMRAAERTARDAANAASASSAGPPVV</sequence>
<dbReference type="Proteomes" id="UP001611397">
    <property type="component" value="Unassembled WGS sequence"/>
</dbReference>
<gene>
    <name evidence="4" type="ORF">ACH49L_44880</name>
</gene>
<feature type="coiled-coil region" evidence="1">
    <location>
        <begin position="48"/>
        <end position="82"/>
    </location>
</feature>
<proteinExistence type="predicted"/>
<feature type="region of interest" description="Disordered" evidence="2">
    <location>
        <begin position="149"/>
        <end position="170"/>
    </location>
</feature>
<keyword evidence="1" id="KW-0175">Coiled coil</keyword>
<evidence type="ECO:0000313" key="4">
    <source>
        <dbReference type="EMBL" id="MFI2162678.1"/>
    </source>
</evidence>
<keyword evidence="3" id="KW-0812">Transmembrane</keyword>
<protein>
    <recommendedName>
        <fullName evidence="6">DUF2335 domain-containing protein</fullName>
    </recommendedName>
</protein>